<dbReference type="Proteomes" id="UP000829720">
    <property type="component" value="Unassembled WGS sequence"/>
</dbReference>
<evidence type="ECO:0000313" key="1">
    <source>
        <dbReference type="EMBL" id="KAI1905093.1"/>
    </source>
</evidence>
<dbReference type="EMBL" id="JAERUA010000001">
    <property type="protein sequence ID" value="KAI1905093.1"/>
    <property type="molecule type" value="Genomic_DNA"/>
</dbReference>
<protein>
    <submittedName>
        <fullName evidence="1">Uncharacterized protein</fullName>
    </submittedName>
</protein>
<dbReference type="AlphaFoldDB" id="A0A8T3E7P6"/>
<keyword evidence="2" id="KW-1185">Reference proteome</keyword>
<gene>
    <name evidence="1" type="ORF">AGOR_G00012380</name>
</gene>
<comment type="caution">
    <text evidence="1">The sequence shown here is derived from an EMBL/GenBank/DDBJ whole genome shotgun (WGS) entry which is preliminary data.</text>
</comment>
<accession>A0A8T3E7P6</accession>
<proteinExistence type="predicted"/>
<sequence length="91" mass="10190">MSPRGVLKGRCAIQHNGVRRGYVTALELKKKSRELKRVLFASGVSRRLWRGRESLGSTNPTRLDPEQSGVGCRPRQIQVLQIPGQLPLCHC</sequence>
<organism evidence="1 2">
    <name type="scientific">Albula goreensis</name>
    <dbReference type="NCBI Taxonomy" id="1534307"/>
    <lineage>
        <taxon>Eukaryota</taxon>
        <taxon>Metazoa</taxon>
        <taxon>Chordata</taxon>
        <taxon>Craniata</taxon>
        <taxon>Vertebrata</taxon>
        <taxon>Euteleostomi</taxon>
        <taxon>Actinopterygii</taxon>
        <taxon>Neopterygii</taxon>
        <taxon>Teleostei</taxon>
        <taxon>Albuliformes</taxon>
        <taxon>Albulidae</taxon>
        <taxon>Albula</taxon>
    </lineage>
</organism>
<evidence type="ECO:0000313" key="2">
    <source>
        <dbReference type="Proteomes" id="UP000829720"/>
    </source>
</evidence>
<name>A0A8T3E7P6_9TELE</name>
<reference evidence="1" key="1">
    <citation type="submission" date="2021-01" db="EMBL/GenBank/DDBJ databases">
        <authorList>
            <person name="Zahm M."/>
            <person name="Roques C."/>
            <person name="Cabau C."/>
            <person name="Klopp C."/>
            <person name="Donnadieu C."/>
            <person name="Jouanno E."/>
            <person name="Lampietro C."/>
            <person name="Louis A."/>
            <person name="Herpin A."/>
            <person name="Echchiki A."/>
            <person name="Berthelot C."/>
            <person name="Parey E."/>
            <person name="Roest-Crollius H."/>
            <person name="Braasch I."/>
            <person name="Postlethwait J."/>
            <person name="Bobe J."/>
            <person name="Montfort J."/>
            <person name="Bouchez O."/>
            <person name="Begum T."/>
            <person name="Mejri S."/>
            <person name="Adams A."/>
            <person name="Chen W.-J."/>
            <person name="Guiguen Y."/>
        </authorList>
    </citation>
    <scope>NUCLEOTIDE SEQUENCE</scope>
    <source>
        <tissue evidence="1">Blood</tissue>
    </source>
</reference>